<evidence type="ECO:0000256" key="2">
    <source>
        <dbReference type="ARBA" id="ARBA00023026"/>
    </source>
</evidence>
<dbReference type="Proteomes" id="UP000285712">
    <property type="component" value="Unassembled WGS sequence"/>
</dbReference>
<dbReference type="InterPro" id="IPR043504">
    <property type="entry name" value="Peptidase_S1_PA_chymotrypsin"/>
</dbReference>
<dbReference type="EMBL" id="QUTG01001522">
    <property type="protein sequence ID" value="RHY99382.1"/>
    <property type="molecule type" value="Genomic_DNA"/>
</dbReference>
<keyword evidence="3" id="KW-1015">Disulfide bond</keyword>
<feature type="non-terminal residue" evidence="6">
    <location>
        <position position="854"/>
    </location>
</feature>
<evidence type="ECO:0008006" key="8">
    <source>
        <dbReference type="Google" id="ProtNLM"/>
    </source>
</evidence>
<feature type="transmembrane region" description="Helical" evidence="4">
    <location>
        <begin position="602"/>
        <end position="625"/>
    </location>
</feature>
<dbReference type="AlphaFoldDB" id="A0A418DSL9"/>
<protein>
    <recommendedName>
        <fullName evidence="8">Apple domain-containing protein</fullName>
    </recommendedName>
</protein>
<evidence type="ECO:0000256" key="4">
    <source>
        <dbReference type="SAM" id="Phobius"/>
    </source>
</evidence>
<feature type="chain" id="PRO_5019332950" description="Apple domain-containing protein" evidence="5">
    <location>
        <begin position="37"/>
        <end position="854"/>
    </location>
</feature>
<keyword evidence="1" id="KW-0677">Repeat</keyword>
<dbReference type="Gene3D" id="2.40.10.10">
    <property type="entry name" value="Trypsin-like serine proteases"/>
    <property type="match status" value="2"/>
</dbReference>
<dbReference type="SUPFAM" id="SSF50494">
    <property type="entry name" value="Trypsin-like serine proteases"/>
    <property type="match status" value="1"/>
</dbReference>
<evidence type="ECO:0000256" key="5">
    <source>
        <dbReference type="SAM" id="SignalP"/>
    </source>
</evidence>
<evidence type="ECO:0000256" key="3">
    <source>
        <dbReference type="ARBA" id="ARBA00023157"/>
    </source>
</evidence>
<comment type="caution">
    <text evidence="6">The sequence shown here is derived from an EMBL/GenBank/DDBJ whole genome shotgun (WGS) entry which is preliminary data.</text>
</comment>
<keyword evidence="4" id="KW-0472">Membrane</keyword>
<dbReference type="CDD" id="cd01100">
    <property type="entry name" value="APPLE_Factor_XI_like"/>
    <property type="match status" value="1"/>
</dbReference>
<feature type="transmembrane region" description="Helical" evidence="4">
    <location>
        <begin position="469"/>
        <end position="485"/>
    </location>
</feature>
<feature type="transmembrane region" description="Helical" evidence="4">
    <location>
        <begin position="645"/>
        <end position="669"/>
    </location>
</feature>
<dbReference type="VEuPathDB" id="FungiDB:H257_19223"/>
<evidence type="ECO:0000313" key="6">
    <source>
        <dbReference type="EMBL" id="RHY99382.1"/>
    </source>
</evidence>
<organism evidence="6 7">
    <name type="scientific">Aphanomyces astaci</name>
    <name type="common">Crayfish plague agent</name>
    <dbReference type="NCBI Taxonomy" id="112090"/>
    <lineage>
        <taxon>Eukaryota</taxon>
        <taxon>Sar</taxon>
        <taxon>Stramenopiles</taxon>
        <taxon>Oomycota</taxon>
        <taxon>Saprolegniomycetes</taxon>
        <taxon>Saprolegniales</taxon>
        <taxon>Verrucalvaceae</taxon>
        <taxon>Aphanomyces</taxon>
    </lineage>
</organism>
<proteinExistence type="predicted"/>
<dbReference type="PANTHER" id="PTHR36234">
    <property type="entry name" value="LYSYL ENDOPEPTIDASE"/>
    <property type="match status" value="1"/>
</dbReference>
<feature type="transmembrane region" description="Helical" evidence="4">
    <location>
        <begin position="795"/>
        <end position="819"/>
    </location>
</feature>
<dbReference type="InterPro" id="IPR000177">
    <property type="entry name" value="Apple"/>
</dbReference>
<dbReference type="VEuPathDB" id="FungiDB:H257_01661"/>
<dbReference type="GO" id="GO:0006508">
    <property type="term" value="P:proteolysis"/>
    <property type="evidence" value="ECO:0007669"/>
    <property type="project" value="InterPro"/>
</dbReference>
<sequence length="854" mass="93120">MERGEKRATFNYTPHTTMVSVTKLLLVVGLVTLGQAQIPSFFDDEGNAESICNTDESLNVVCYKDTEPAKVSKSLAVARLLIGGSWCTGWLFGSEGHLITNNHCINNDAAAANTRVEFASVTPGCQDSVSLGSNPGVYATTNVTLILNDVNLDFALVKLNLVDGFDLKPYGYLQASETTVNVNDTAYVMGHPYGKPRRIAMVKDGTTAGRITTTNYTEPVQTNCYNVDRLGHNLDTEGGSSGSPLMSATTNLVIGLHNCGGCKASTTAYGSNYAIKMTYIVNLLRVKNVLPKDSVVTTPRGTLTQALTVAPTFAPSPSKCTVVEENVAYFGYHLASTQRSEVSLCCGDCDITPGCKLFVWTTDNGGTCWLKSDVGTKVASVGVKSAVLANPAATASPPTPPRCSPIEVNKDFYGEDIAAISHNIVLMWLFLVLAVGFAGVLEALVLWLLRSLAQSPKYVALVHKLTRQLAVVGLVYLLVKCAVLTERRQLRQESIHDAFDAANMLLLVASLSMAVQAIVVIVLLRVATTEMDGLGLLWSFEVVDEIQLAKSRPTWLFVRNWHATRVKLKLVDAFFRHVYGLPPMFGFAKHVRGIQEQLTFELFDMGFGAWVVLLALFYAFFSITGELEAAYDLPPKQTTTIPLFSSRWCVFVCFSSSLMAFATVFYIVLTWSYSRLVHHAKLHALVPSMDPPSQESDGEKKTSSSIWDAIASFATKEGTVTQLGPLEALSRMQALGERLEASLPTISPHDRTSHWAWRDEHPLTPLCRQTSLEQNVSTQIDCISLPIISYQSCRVLLQVILLVNGLGYAYFATTVLPFAPLDTIEETVQSIAAILPLVLVTVVLAPRLIRSLAL</sequence>
<feature type="transmembrane region" description="Helical" evidence="4">
    <location>
        <begin position="505"/>
        <end position="524"/>
    </location>
</feature>
<reference evidence="6 7" key="1">
    <citation type="submission" date="2018-08" db="EMBL/GenBank/DDBJ databases">
        <title>Aphanomyces genome sequencing and annotation.</title>
        <authorList>
            <person name="Minardi D."/>
            <person name="Oidtmann B."/>
            <person name="Van Der Giezen M."/>
            <person name="Studholme D.J."/>
        </authorList>
    </citation>
    <scope>NUCLEOTIDE SEQUENCE [LARGE SCALE GENOMIC DNA]</scope>
    <source>
        <strain evidence="6 7">Sv</strain>
    </source>
</reference>
<feature type="transmembrane region" description="Helical" evidence="4">
    <location>
        <begin position="425"/>
        <end position="449"/>
    </location>
</feature>
<dbReference type="InterPro" id="IPR009003">
    <property type="entry name" value="Peptidase_S1_PA"/>
</dbReference>
<dbReference type="PANTHER" id="PTHR36234:SF5">
    <property type="entry name" value="LYSYL ENDOPEPTIDASE"/>
    <property type="match status" value="1"/>
</dbReference>
<dbReference type="Pfam" id="PF13365">
    <property type="entry name" value="Trypsin_2"/>
    <property type="match status" value="1"/>
</dbReference>
<gene>
    <name evidence="6" type="ORF">DYB35_011475</name>
</gene>
<evidence type="ECO:0000256" key="1">
    <source>
        <dbReference type="ARBA" id="ARBA00022737"/>
    </source>
</evidence>
<accession>A0A418DSL9</accession>
<evidence type="ECO:0000313" key="7">
    <source>
        <dbReference type="Proteomes" id="UP000285712"/>
    </source>
</evidence>
<name>A0A418DSL9_APHAT</name>
<dbReference type="Gene3D" id="3.50.4.10">
    <property type="entry name" value="Hepatocyte Growth Factor"/>
    <property type="match status" value="1"/>
</dbReference>
<dbReference type="GO" id="GO:0005576">
    <property type="term" value="C:extracellular region"/>
    <property type="evidence" value="ECO:0007669"/>
    <property type="project" value="InterPro"/>
</dbReference>
<keyword evidence="4" id="KW-0812">Transmembrane</keyword>
<feature type="signal peptide" evidence="5">
    <location>
        <begin position="1"/>
        <end position="36"/>
    </location>
</feature>
<keyword evidence="4" id="KW-1133">Transmembrane helix</keyword>
<keyword evidence="5" id="KW-0732">Signal</keyword>
<feature type="transmembrane region" description="Helical" evidence="4">
    <location>
        <begin position="831"/>
        <end position="849"/>
    </location>
</feature>
<keyword evidence="2" id="KW-0843">Virulence</keyword>